<sequence length="55" mass="5576">MPEATPATTRLDRRRYILGRSSASVSALPAAGTIDASPGGRGSGIPVSVRGFSCT</sequence>
<comment type="caution">
    <text evidence="2">The sequence shown here is derived from an EMBL/GenBank/DDBJ whole genome shotgun (WGS) entry which is preliminary data.</text>
</comment>
<dbReference type="EMBL" id="BNAU01000003">
    <property type="protein sequence ID" value="GHE95977.1"/>
    <property type="molecule type" value="Genomic_DNA"/>
</dbReference>
<proteinExistence type="predicted"/>
<reference evidence="3" key="1">
    <citation type="journal article" date="2019" name="Int. J. Syst. Evol. Microbiol.">
        <title>The Global Catalogue of Microorganisms (GCM) 10K type strain sequencing project: providing services to taxonomists for standard genome sequencing and annotation.</title>
        <authorList>
            <consortium name="The Broad Institute Genomics Platform"/>
            <consortium name="The Broad Institute Genome Sequencing Center for Infectious Disease"/>
            <person name="Wu L."/>
            <person name="Ma J."/>
        </authorList>
    </citation>
    <scope>NUCLEOTIDE SEQUENCE [LARGE SCALE GENOMIC DNA]</scope>
    <source>
        <strain evidence="3">CGMCC 4.7677</strain>
    </source>
</reference>
<evidence type="ECO:0000256" key="1">
    <source>
        <dbReference type="SAM" id="MobiDB-lite"/>
    </source>
</evidence>
<accession>A0ABQ3J0X8</accession>
<keyword evidence="3" id="KW-1185">Reference proteome</keyword>
<organism evidence="2 3">
    <name type="scientific">Amycolatopsis deserti</name>
    <dbReference type="NCBI Taxonomy" id="185696"/>
    <lineage>
        <taxon>Bacteria</taxon>
        <taxon>Bacillati</taxon>
        <taxon>Actinomycetota</taxon>
        <taxon>Actinomycetes</taxon>
        <taxon>Pseudonocardiales</taxon>
        <taxon>Pseudonocardiaceae</taxon>
        <taxon>Amycolatopsis</taxon>
    </lineage>
</organism>
<dbReference type="Proteomes" id="UP000605897">
    <property type="component" value="Unassembled WGS sequence"/>
</dbReference>
<feature type="region of interest" description="Disordered" evidence="1">
    <location>
        <begin position="31"/>
        <end position="55"/>
    </location>
</feature>
<evidence type="ECO:0000313" key="2">
    <source>
        <dbReference type="EMBL" id="GHE95977.1"/>
    </source>
</evidence>
<name>A0ABQ3J0X8_9PSEU</name>
<evidence type="ECO:0000313" key="3">
    <source>
        <dbReference type="Proteomes" id="UP000605897"/>
    </source>
</evidence>
<protein>
    <submittedName>
        <fullName evidence="2">Uncharacterized protein</fullName>
    </submittedName>
</protein>
<gene>
    <name evidence="2" type="ORF">GCM10017786_30630</name>
</gene>